<proteinExistence type="predicted"/>
<dbReference type="STRING" id="68775.A0A5C3LWA0"/>
<evidence type="ECO:0000313" key="1">
    <source>
        <dbReference type="EMBL" id="TFK37414.1"/>
    </source>
</evidence>
<accession>A0A5C3LWA0</accession>
<dbReference type="Proteomes" id="UP000308652">
    <property type="component" value="Unassembled WGS sequence"/>
</dbReference>
<keyword evidence="2" id="KW-1185">Reference proteome</keyword>
<sequence>MLFDHDDFCLCDLICKCFFRELTERTHQSRTVFPYNLAYVCQQWRTILSVTPEYWTKLVIFVGPNATPLDDIRSFLEWSKGLSLEVFVTRDFSSSITSDPAEPERAWTVFDILLPHFPCFTTFSFNVIHSSSLPSVMHLPLSMRDKDMTSINVFLMCAVDDGPMIAMDLPPTRASQNSEVMDFHLDGRNALSMTLNFASTLECWGSFTMSHYTPLSFETPISILDILQILCSLRGLCTLKLIDLHPVLGASYQYSLSIYSLYIEGIAFEDIAFEIIERFFILCHMEKLEVIKITRCPLDGPIEIPFTAETLILENIDSTLVSFLSDWDGTMLYVKNCTQFNDDVFALFNQFDEDGVLWPTHLRSITIEGCPNFTISALKNMVQTRVDSNGGGEPFTPDSRRVHDITLVNCEQTITPEDEAWFSANISKFYCR</sequence>
<name>A0A5C3LWA0_9AGAR</name>
<dbReference type="OrthoDB" id="3048627at2759"/>
<organism evidence="1 2">
    <name type="scientific">Crucibulum laeve</name>
    <dbReference type="NCBI Taxonomy" id="68775"/>
    <lineage>
        <taxon>Eukaryota</taxon>
        <taxon>Fungi</taxon>
        <taxon>Dikarya</taxon>
        <taxon>Basidiomycota</taxon>
        <taxon>Agaricomycotina</taxon>
        <taxon>Agaricomycetes</taxon>
        <taxon>Agaricomycetidae</taxon>
        <taxon>Agaricales</taxon>
        <taxon>Agaricineae</taxon>
        <taxon>Nidulariaceae</taxon>
        <taxon>Crucibulum</taxon>
    </lineage>
</organism>
<gene>
    <name evidence="1" type="ORF">BDQ12DRAFT_159634</name>
</gene>
<dbReference type="AlphaFoldDB" id="A0A5C3LWA0"/>
<reference evidence="1 2" key="1">
    <citation type="journal article" date="2019" name="Nat. Ecol. Evol.">
        <title>Megaphylogeny resolves global patterns of mushroom evolution.</title>
        <authorList>
            <person name="Varga T."/>
            <person name="Krizsan K."/>
            <person name="Foldi C."/>
            <person name="Dima B."/>
            <person name="Sanchez-Garcia M."/>
            <person name="Sanchez-Ramirez S."/>
            <person name="Szollosi G.J."/>
            <person name="Szarkandi J.G."/>
            <person name="Papp V."/>
            <person name="Albert L."/>
            <person name="Andreopoulos W."/>
            <person name="Angelini C."/>
            <person name="Antonin V."/>
            <person name="Barry K.W."/>
            <person name="Bougher N.L."/>
            <person name="Buchanan P."/>
            <person name="Buyck B."/>
            <person name="Bense V."/>
            <person name="Catcheside P."/>
            <person name="Chovatia M."/>
            <person name="Cooper J."/>
            <person name="Damon W."/>
            <person name="Desjardin D."/>
            <person name="Finy P."/>
            <person name="Geml J."/>
            <person name="Haridas S."/>
            <person name="Hughes K."/>
            <person name="Justo A."/>
            <person name="Karasinski D."/>
            <person name="Kautmanova I."/>
            <person name="Kiss B."/>
            <person name="Kocsube S."/>
            <person name="Kotiranta H."/>
            <person name="LaButti K.M."/>
            <person name="Lechner B.E."/>
            <person name="Liimatainen K."/>
            <person name="Lipzen A."/>
            <person name="Lukacs Z."/>
            <person name="Mihaltcheva S."/>
            <person name="Morgado L.N."/>
            <person name="Niskanen T."/>
            <person name="Noordeloos M.E."/>
            <person name="Ohm R.A."/>
            <person name="Ortiz-Santana B."/>
            <person name="Ovrebo C."/>
            <person name="Racz N."/>
            <person name="Riley R."/>
            <person name="Savchenko A."/>
            <person name="Shiryaev A."/>
            <person name="Soop K."/>
            <person name="Spirin V."/>
            <person name="Szebenyi C."/>
            <person name="Tomsovsky M."/>
            <person name="Tulloss R.E."/>
            <person name="Uehling J."/>
            <person name="Grigoriev I.V."/>
            <person name="Vagvolgyi C."/>
            <person name="Papp T."/>
            <person name="Martin F.M."/>
            <person name="Miettinen O."/>
            <person name="Hibbett D.S."/>
            <person name="Nagy L.G."/>
        </authorList>
    </citation>
    <scope>NUCLEOTIDE SEQUENCE [LARGE SCALE GENOMIC DNA]</scope>
    <source>
        <strain evidence="1 2">CBS 166.37</strain>
    </source>
</reference>
<evidence type="ECO:0000313" key="2">
    <source>
        <dbReference type="Proteomes" id="UP000308652"/>
    </source>
</evidence>
<evidence type="ECO:0008006" key="3">
    <source>
        <dbReference type="Google" id="ProtNLM"/>
    </source>
</evidence>
<dbReference type="EMBL" id="ML213608">
    <property type="protein sequence ID" value="TFK37414.1"/>
    <property type="molecule type" value="Genomic_DNA"/>
</dbReference>
<protein>
    <recommendedName>
        <fullName evidence="3">F-box domain-containing protein</fullName>
    </recommendedName>
</protein>